<dbReference type="NCBIfam" id="TIGR02180">
    <property type="entry name" value="GRX_euk"/>
    <property type="match status" value="1"/>
</dbReference>
<dbReference type="InterPro" id="IPR002109">
    <property type="entry name" value="Glutaredoxin"/>
</dbReference>
<dbReference type="Gene3D" id="3.40.30.10">
    <property type="entry name" value="Glutaredoxin"/>
    <property type="match status" value="1"/>
</dbReference>
<dbReference type="Proteomes" id="UP000324585">
    <property type="component" value="Unassembled WGS sequence"/>
</dbReference>
<dbReference type="InterPro" id="IPR036249">
    <property type="entry name" value="Thioredoxin-like_sf"/>
</dbReference>
<reference evidence="3" key="1">
    <citation type="journal article" date="2019" name="Nat. Commun.">
        <title>Expansion of phycobilisome linker gene families in mesophilic red algae.</title>
        <authorList>
            <person name="Lee J."/>
            <person name="Kim D."/>
            <person name="Bhattacharya D."/>
            <person name="Yoon H.S."/>
        </authorList>
    </citation>
    <scope>NUCLEOTIDE SEQUENCE [LARGE SCALE GENOMIC DNA]</scope>
    <source>
        <strain evidence="3">CCMP 1328</strain>
    </source>
</reference>
<sequence length="110" mass="11744">MGSASTAQLSKMIASAGVVVFSKTTCGFCMRVKQLLAELQVANVQVYELNQMKEGAELQNELARLTGQRTVPNVFIDGNHVGGYDKVSALHRQGALMPLLESASAFAVAE</sequence>
<dbReference type="AlphaFoldDB" id="A0A5J4Z784"/>
<dbReference type="EMBL" id="VRMN01000001">
    <property type="protein sequence ID" value="KAA8499889.1"/>
    <property type="molecule type" value="Genomic_DNA"/>
</dbReference>
<dbReference type="PRINTS" id="PR00160">
    <property type="entry name" value="GLUTAREDOXIN"/>
</dbReference>
<evidence type="ECO:0000313" key="3">
    <source>
        <dbReference type="Proteomes" id="UP000324585"/>
    </source>
</evidence>
<gene>
    <name evidence="2" type="ORF">FVE85_7474</name>
</gene>
<evidence type="ECO:0000313" key="2">
    <source>
        <dbReference type="EMBL" id="KAA8499889.1"/>
    </source>
</evidence>
<feature type="domain" description="Glutaredoxin" evidence="1">
    <location>
        <begin position="18"/>
        <end position="81"/>
    </location>
</feature>
<dbReference type="OrthoDB" id="418495at2759"/>
<evidence type="ECO:0000259" key="1">
    <source>
        <dbReference type="Pfam" id="PF00462"/>
    </source>
</evidence>
<dbReference type="GO" id="GO:0005737">
    <property type="term" value="C:cytoplasm"/>
    <property type="evidence" value="ECO:0007669"/>
    <property type="project" value="TreeGrafter"/>
</dbReference>
<dbReference type="GO" id="GO:0034599">
    <property type="term" value="P:cellular response to oxidative stress"/>
    <property type="evidence" value="ECO:0007669"/>
    <property type="project" value="TreeGrafter"/>
</dbReference>
<dbReference type="PANTHER" id="PTHR45694:SF18">
    <property type="entry name" value="GLUTAREDOXIN-1-RELATED"/>
    <property type="match status" value="1"/>
</dbReference>
<dbReference type="PANTHER" id="PTHR45694">
    <property type="entry name" value="GLUTAREDOXIN 2"/>
    <property type="match status" value="1"/>
</dbReference>
<dbReference type="PROSITE" id="PS51354">
    <property type="entry name" value="GLUTAREDOXIN_2"/>
    <property type="match status" value="1"/>
</dbReference>
<dbReference type="FunFam" id="3.40.30.10:FF:000093">
    <property type="entry name" value="Glutaredoxin 2"/>
    <property type="match status" value="1"/>
</dbReference>
<name>A0A5J4Z784_PORPP</name>
<proteinExistence type="predicted"/>
<keyword evidence="3" id="KW-1185">Reference proteome</keyword>
<dbReference type="InterPro" id="IPR011899">
    <property type="entry name" value="Glutaredoxin_euk/vir"/>
</dbReference>
<protein>
    <submittedName>
        <fullName evidence="2">Glutaredoxin-C1</fullName>
    </submittedName>
</protein>
<dbReference type="CDD" id="cd03419">
    <property type="entry name" value="GRX_GRXh_1_2_like"/>
    <property type="match status" value="1"/>
</dbReference>
<comment type="caution">
    <text evidence="2">The sequence shown here is derived from an EMBL/GenBank/DDBJ whole genome shotgun (WGS) entry which is preliminary data.</text>
</comment>
<dbReference type="OMA" id="DSTHAQF"/>
<dbReference type="InterPro" id="IPR014025">
    <property type="entry name" value="Glutaredoxin_subgr"/>
</dbReference>
<organism evidence="2 3">
    <name type="scientific">Porphyridium purpureum</name>
    <name type="common">Red alga</name>
    <name type="synonym">Porphyridium cruentum</name>
    <dbReference type="NCBI Taxonomy" id="35688"/>
    <lineage>
        <taxon>Eukaryota</taxon>
        <taxon>Rhodophyta</taxon>
        <taxon>Bangiophyceae</taxon>
        <taxon>Porphyridiales</taxon>
        <taxon>Porphyridiaceae</taxon>
        <taxon>Porphyridium</taxon>
    </lineage>
</organism>
<dbReference type="GO" id="GO:0015038">
    <property type="term" value="F:glutathione disulfide oxidoreductase activity"/>
    <property type="evidence" value="ECO:0007669"/>
    <property type="project" value="TreeGrafter"/>
</dbReference>
<dbReference type="SUPFAM" id="SSF52833">
    <property type="entry name" value="Thioredoxin-like"/>
    <property type="match status" value="1"/>
</dbReference>
<accession>A0A5J4Z784</accession>
<dbReference type="Pfam" id="PF00462">
    <property type="entry name" value="Glutaredoxin"/>
    <property type="match status" value="1"/>
</dbReference>